<dbReference type="AlphaFoldDB" id="G8R0R8"/>
<organism evidence="1 2">
    <name type="scientific">Owenweeksia hongkongensis (strain DSM 17368 / CIP 108786 / JCM 12287 / NRRL B-23963 / UST20020801)</name>
    <dbReference type="NCBI Taxonomy" id="926562"/>
    <lineage>
        <taxon>Bacteria</taxon>
        <taxon>Pseudomonadati</taxon>
        <taxon>Bacteroidota</taxon>
        <taxon>Flavobacteriia</taxon>
        <taxon>Flavobacteriales</taxon>
        <taxon>Owenweeksiaceae</taxon>
        <taxon>Owenweeksia</taxon>
    </lineage>
</organism>
<evidence type="ECO:0000313" key="2">
    <source>
        <dbReference type="Proteomes" id="UP000005631"/>
    </source>
</evidence>
<evidence type="ECO:0000313" key="1">
    <source>
        <dbReference type="EMBL" id="AEV33795.1"/>
    </source>
</evidence>
<proteinExistence type="predicted"/>
<name>G8R0R8_OWEHD</name>
<gene>
    <name evidence="1" type="ordered locus">Oweho_2835</name>
</gene>
<protein>
    <submittedName>
        <fullName evidence="1">Uncharacterized protein</fullName>
    </submittedName>
</protein>
<sequence>MLNSKQIKKVEIQKFKKDQWLENTVRIANLFLAYFLNFPV</sequence>
<dbReference type="HOGENOM" id="CLU_3293444_0_0_10"/>
<dbReference type="Proteomes" id="UP000005631">
    <property type="component" value="Chromosome"/>
</dbReference>
<keyword evidence="2" id="KW-1185">Reference proteome</keyword>
<dbReference type="EMBL" id="CP003156">
    <property type="protein sequence ID" value="AEV33795.1"/>
    <property type="molecule type" value="Genomic_DNA"/>
</dbReference>
<accession>G8R0R8</accession>
<dbReference type="KEGG" id="oho:Oweho_2835"/>
<reference evidence="1 2" key="1">
    <citation type="journal article" date="2012" name="Stand. Genomic Sci.">
        <title>Genome sequence of the orange-pigmented seawater bacterium Owenweeksia hongkongensis type strain (UST20020801(T)).</title>
        <authorList>
            <person name="Riedel T."/>
            <person name="Held B."/>
            <person name="Nolan M."/>
            <person name="Lucas S."/>
            <person name="Lapidus A."/>
            <person name="Tice H."/>
            <person name="Del Rio T.G."/>
            <person name="Cheng J.F."/>
            <person name="Han C."/>
            <person name="Tapia R."/>
            <person name="Goodwin L.A."/>
            <person name="Pitluck S."/>
            <person name="Liolios K."/>
            <person name="Mavromatis K."/>
            <person name="Pagani I."/>
            <person name="Ivanova N."/>
            <person name="Mikhailova N."/>
            <person name="Pati A."/>
            <person name="Chen A."/>
            <person name="Palaniappan K."/>
            <person name="Rohde M."/>
            <person name="Tindall B.J."/>
            <person name="Detter J.C."/>
            <person name="Goker M."/>
            <person name="Woyke T."/>
            <person name="Bristow J."/>
            <person name="Eisen J.A."/>
            <person name="Markowitz V."/>
            <person name="Hugenholtz P."/>
            <person name="Klenk H.P."/>
            <person name="Kyrpides N.C."/>
        </authorList>
    </citation>
    <scope>NUCLEOTIDE SEQUENCE</scope>
    <source>
        <strain evidence="2">DSM 17368 / JCM 12287 / NRRL B-23963</strain>
    </source>
</reference>